<evidence type="ECO:0000313" key="2">
    <source>
        <dbReference type="EMBL" id="KAA6379289.1"/>
    </source>
</evidence>
<feature type="region of interest" description="Disordered" evidence="1">
    <location>
        <begin position="230"/>
        <end position="254"/>
    </location>
</feature>
<gene>
    <name evidence="2" type="ORF">EZS28_025185</name>
</gene>
<dbReference type="Gene3D" id="1.25.10.90">
    <property type="match status" value="1"/>
</dbReference>
<sequence length="254" mass="29179">MSKASASELREAIQKQANPKVASGQQRYFKTGPGEYGDGDKFLGLNVPTQRKIANEFIDISLKELQGIVSDEFHEIRSIGMIILTEKIQSTKSQIEKDKIFNFYIQNKQFCNNWDLVDVSCTKIFDGRIVGNDLLNDLSKSESLWDRRISIVSTLSEIRKGNYEPTLRISSVLLQDSQDLIHKAVGWMLREVGKRNKKTLIDFITKYANKMHKTTFRYCTERLSKAEVNKLKAAQNKEDDQNQSEDEENQSEDE</sequence>
<evidence type="ECO:0000313" key="3">
    <source>
        <dbReference type="Proteomes" id="UP000324800"/>
    </source>
</evidence>
<dbReference type="InterPro" id="IPR014825">
    <property type="entry name" value="DNA_alkylation"/>
</dbReference>
<feature type="compositionally biased region" description="Acidic residues" evidence="1">
    <location>
        <begin position="241"/>
        <end position="254"/>
    </location>
</feature>
<dbReference type="CDD" id="cd06561">
    <property type="entry name" value="AlkD_like"/>
    <property type="match status" value="1"/>
</dbReference>
<name>A0A5J4V9Q3_9EUKA</name>
<dbReference type="SUPFAM" id="SSF48371">
    <property type="entry name" value="ARM repeat"/>
    <property type="match status" value="1"/>
</dbReference>
<dbReference type="Pfam" id="PF08713">
    <property type="entry name" value="DNA_alkylation"/>
    <property type="match status" value="1"/>
</dbReference>
<dbReference type="PANTHER" id="PTHR34070:SF1">
    <property type="entry name" value="DNA ALKYLATION REPAIR PROTEIN"/>
    <property type="match status" value="1"/>
</dbReference>
<protein>
    <submittedName>
        <fullName evidence="2">Putative DNA alkylation repair protein</fullName>
    </submittedName>
</protein>
<organism evidence="2 3">
    <name type="scientific">Streblomastix strix</name>
    <dbReference type="NCBI Taxonomy" id="222440"/>
    <lineage>
        <taxon>Eukaryota</taxon>
        <taxon>Metamonada</taxon>
        <taxon>Preaxostyla</taxon>
        <taxon>Oxymonadida</taxon>
        <taxon>Streblomastigidae</taxon>
        <taxon>Streblomastix</taxon>
    </lineage>
</organism>
<dbReference type="Proteomes" id="UP000324800">
    <property type="component" value="Unassembled WGS sequence"/>
</dbReference>
<dbReference type="PANTHER" id="PTHR34070">
    <property type="entry name" value="ARMADILLO-TYPE FOLD"/>
    <property type="match status" value="1"/>
</dbReference>
<dbReference type="AlphaFoldDB" id="A0A5J4V9Q3"/>
<reference evidence="2 3" key="1">
    <citation type="submission" date="2019-03" db="EMBL/GenBank/DDBJ databases">
        <title>Single cell metagenomics reveals metabolic interactions within the superorganism composed of flagellate Streblomastix strix and complex community of Bacteroidetes bacteria on its surface.</title>
        <authorList>
            <person name="Treitli S.C."/>
            <person name="Kolisko M."/>
            <person name="Husnik F."/>
            <person name="Keeling P."/>
            <person name="Hampl V."/>
        </authorList>
    </citation>
    <scope>NUCLEOTIDE SEQUENCE [LARGE SCALE GENOMIC DNA]</scope>
    <source>
        <strain evidence="2">ST1C</strain>
    </source>
</reference>
<dbReference type="InterPro" id="IPR016024">
    <property type="entry name" value="ARM-type_fold"/>
</dbReference>
<accession>A0A5J4V9Q3</accession>
<evidence type="ECO:0000256" key="1">
    <source>
        <dbReference type="SAM" id="MobiDB-lite"/>
    </source>
</evidence>
<feature type="compositionally biased region" description="Basic and acidic residues" evidence="1">
    <location>
        <begin position="230"/>
        <end position="240"/>
    </location>
</feature>
<proteinExistence type="predicted"/>
<dbReference type="OrthoDB" id="10029550at2759"/>
<comment type="caution">
    <text evidence="2">The sequence shown here is derived from an EMBL/GenBank/DDBJ whole genome shotgun (WGS) entry which is preliminary data.</text>
</comment>
<dbReference type="EMBL" id="SNRW01008587">
    <property type="protein sequence ID" value="KAA6379289.1"/>
    <property type="molecule type" value="Genomic_DNA"/>
</dbReference>